<feature type="binding site" evidence="3">
    <location>
        <position position="80"/>
    </location>
    <ligand>
        <name>Zn(2+)</name>
        <dbReference type="ChEBI" id="CHEBI:29105"/>
        <label>1</label>
    </ligand>
</feature>
<accession>A0A162SNK0</accession>
<feature type="domain" description="Peptidase M20 dimerisation" evidence="4">
    <location>
        <begin position="213"/>
        <end position="311"/>
    </location>
</feature>
<dbReference type="InterPro" id="IPR036264">
    <property type="entry name" value="Bact_exopeptidase_dim_dom"/>
</dbReference>
<dbReference type="InterPro" id="IPR011650">
    <property type="entry name" value="Peptidase_M20_dimer"/>
</dbReference>
<dbReference type="NCBIfam" id="NF006771">
    <property type="entry name" value="PRK09290.1-5"/>
    <property type="match status" value="1"/>
</dbReference>
<dbReference type="CDD" id="cd03884">
    <property type="entry name" value="M20_bAS"/>
    <property type="match status" value="1"/>
</dbReference>
<feature type="binding site" evidence="3">
    <location>
        <position position="126"/>
    </location>
    <ligand>
        <name>Zn(2+)</name>
        <dbReference type="ChEBI" id="CHEBI:29105"/>
        <label>2</label>
    </ligand>
</feature>
<dbReference type="EC" id="3.5.1.87" evidence="5"/>
<comment type="cofactor">
    <cofactor evidence="3">
        <name>Zn(2+)</name>
        <dbReference type="ChEBI" id="CHEBI:29105"/>
    </cofactor>
    <text evidence="3">Binds 2 Zn(2+) ions per subunit.</text>
</comment>
<gene>
    <name evidence="5" type="primary">amaB</name>
    <name evidence="5" type="ORF">CLMAG_34220</name>
</gene>
<feature type="binding site" evidence="3">
    <location>
        <position position="191"/>
    </location>
    <ligand>
        <name>Zn(2+)</name>
        <dbReference type="ChEBI" id="CHEBI:29105"/>
        <label>1</label>
    </ligand>
</feature>
<reference evidence="5 6" key="1">
    <citation type="submission" date="2016-04" db="EMBL/GenBank/DDBJ databases">
        <title>Genome sequence of Clostridium magnum DSM 2767.</title>
        <authorList>
            <person name="Poehlein A."/>
            <person name="Uhlig R."/>
            <person name="Fischer R."/>
            <person name="Bahl H."/>
            <person name="Daniel R."/>
        </authorList>
    </citation>
    <scope>NUCLEOTIDE SEQUENCE [LARGE SCALE GENOMIC DNA]</scope>
    <source>
        <strain evidence="5 6">DSM 2767</strain>
    </source>
</reference>
<protein>
    <submittedName>
        <fullName evidence="5">N-carbamoyl-L-amino acid hydrolase</fullName>
        <ecNumber evidence="5">3.5.1.87</ecNumber>
    </submittedName>
</protein>
<dbReference type="GO" id="GO:0046872">
    <property type="term" value="F:metal ion binding"/>
    <property type="evidence" value="ECO:0007669"/>
    <property type="project" value="UniProtKB-KW"/>
</dbReference>
<keyword evidence="3" id="KW-0479">Metal-binding</keyword>
<dbReference type="Gene3D" id="3.30.70.360">
    <property type="match status" value="1"/>
</dbReference>
<dbReference type="Pfam" id="PF07687">
    <property type="entry name" value="M20_dimer"/>
    <property type="match status" value="1"/>
</dbReference>
<dbReference type="Gene3D" id="3.40.630.10">
    <property type="entry name" value="Zn peptidases"/>
    <property type="match status" value="1"/>
</dbReference>
<dbReference type="Proteomes" id="UP000076603">
    <property type="component" value="Unassembled WGS sequence"/>
</dbReference>
<dbReference type="GO" id="GO:0016813">
    <property type="term" value="F:hydrolase activity, acting on carbon-nitrogen (but not peptide) bonds, in linear amidines"/>
    <property type="evidence" value="ECO:0007669"/>
    <property type="project" value="InterPro"/>
</dbReference>
<dbReference type="PANTHER" id="PTHR32494">
    <property type="entry name" value="ALLANTOATE DEIMINASE-RELATED"/>
    <property type="match status" value="1"/>
</dbReference>
<evidence type="ECO:0000313" key="5">
    <source>
        <dbReference type="EMBL" id="KZL91663.1"/>
    </source>
</evidence>
<dbReference type="AlphaFoldDB" id="A0A162SNK0"/>
<keyword evidence="6" id="KW-1185">Reference proteome</keyword>
<name>A0A162SNK0_9CLOT</name>
<sequence>MKTNLQRIKKDIEQLAKFNSSPNKGLTRFSFTKEDREARNYIKNEMREAGLKVYEDAAGTIFGRLQGEIENGPVVMLGSHFDSVKNGGNFDGPAGVVMALEVARAFKENNVKPKYPIEFIAMIEEEGGRFGGGLFGSRSMAGKVSRESLDKYKDKDGVSIAEAMKEFGFDPDKIYEAERKSEAIRAFIELHIEQGPVLEKKNIDIGIVDYIVGIEEIEVTIKGRPDHAGTTPMNMRANALDAAAPAIAKVSEFAIEAGEGTVATIGTLNLKPGAANIVPSDVIFTVDIRSKKEECKKQVRNKIINLLKESTARTNCNLEIVQKLDVAPVKLDEQIVADFSKGCDELGFKKKVMLSGAGHDAMIIASIAKVGLIFVPSKEGRSHCPEEWTDYEDLQKGIELAYYEVLKLCK</sequence>
<proteinExistence type="inferred from homology"/>
<dbReference type="SUPFAM" id="SSF53187">
    <property type="entry name" value="Zn-dependent exopeptidases"/>
    <property type="match status" value="1"/>
</dbReference>
<evidence type="ECO:0000259" key="4">
    <source>
        <dbReference type="Pfam" id="PF07687"/>
    </source>
</evidence>
<dbReference type="GO" id="GO:0050538">
    <property type="term" value="F:N-carbamoyl-L-amino-acid hydrolase activity"/>
    <property type="evidence" value="ECO:0007669"/>
    <property type="project" value="UniProtKB-EC"/>
</dbReference>
<evidence type="ECO:0000313" key="6">
    <source>
        <dbReference type="Proteomes" id="UP000076603"/>
    </source>
</evidence>
<dbReference type="SUPFAM" id="SSF55031">
    <property type="entry name" value="Bacterial exopeptidase dimerisation domain"/>
    <property type="match status" value="1"/>
</dbReference>
<keyword evidence="3" id="KW-0862">Zinc</keyword>
<dbReference type="PATRIC" id="fig|1121326.3.peg.3461"/>
<dbReference type="InterPro" id="IPR002933">
    <property type="entry name" value="Peptidase_M20"/>
</dbReference>
<comment type="caution">
    <text evidence="5">The sequence shown here is derived from an EMBL/GenBank/DDBJ whole genome shotgun (WGS) entry which is preliminary data.</text>
</comment>
<dbReference type="NCBIfam" id="TIGR01879">
    <property type="entry name" value="hydantase"/>
    <property type="match status" value="1"/>
</dbReference>
<dbReference type="STRING" id="1121326.CLMAG_34220"/>
<evidence type="ECO:0000256" key="1">
    <source>
        <dbReference type="ARBA" id="ARBA00006153"/>
    </source>
</evidence>
<organism evidence="5 6">
    <name type="scientific">Clostridium magnum DSM 2767</name>
    <dbReference type="NCBI Taxonomy" id="1121326"/>
    <lineage>
        <taxon>Bacteria</taxon>
        <taxon>Bacillati</taxon>
        <taxon>Bacillota</taxon>
        <taxon>Clostridia</taxon>
        <taxon>Eubacteriales</taxon>
        <taxon>Clostridiaceae</taxon>
        <taxon>Clostridium</taxon>
    </lineage>
</organism>
<dbReference type="Pfam" id="PF01546">
    <property type="entry name" value="Peptidase_M20"/>
    <property type="match status" value="1"/>
</dbReference>
<dbReference type="EMBL" id="LWAE01000003">
    <property type="protein sequence ID" value="KZL91663.1"/>
    <property type="molecule type" value="Genomic_DNA"/>
</dbReference>
<evidence type="ECO:0000256" key="2">
    <source>
        <dbReference type="ARBA" id="ARBA00022801"/>
    </source>
</evidence>
<dbReference type="RefSeq" id="WP_066624729.1">
    <property type="nucleotide sequence ID" value="NZ_FQXL01000005.1"/>
</dbReference>
<dbReference type="PIRSF" id="PIRSF001235">
    <property type="entry name" value="Amidase_carbamoylase"/>
    <property type="match status" value="1"/>
</dbReference>
<feature type="binding site" evidence="3">
    <location>
        <position position="91"/>
    </location>
    <ligand>
        <name>Zn(2+)</name>
        <dbReference type="ChEBI" id="CHEBI:29105"/>
        <label>1</label>
    </ligand>
</feature>
<evidence type="ECO:0000256" key="3">
    <source>
        <dbReference type="PIRSR" id="PIRSR001235-1"/>
    </source>
</evidence>
<dbReference type="OrthoDB" id="9808195at2"/>
<dbReference type="PANTHER" id="PTHR32494:SF5">
    <property type="entry name" value="ALLANTOATE AMIDOHYDROLASE"/>
    <property type="match status" value="1"/>
</dbReference>
<dbReference type="InterPro" id="IPR010158">
    <property type="entry name" value="Amidase_Cbmase"/>
</dbReference>
<feature type="binding site" evidence="3">
    <location>
        <position position="383"/>
    </location>
    <ligand>
        <name>Zn(2+)</name>
        <dbReference type="ChEBI" id="CHEBI:29105"/>
        <label>2</label>
    </ligand>
</feature>
<feature type="binding site" evidence="3">
    <location>
        <position position="91"/>
    </location>
    <ligand>
        <name>Zn(2+)</name>
        <dbReference type="ChEBI" id="CHEBI:29105"/>
        <label>2</label>
    </ligand>
</feature>
<comment type="similarity">
    <text evidence="1">Belongs to the peptidase M20 family.</text>
</comment>
<keyword evidence="2 5" id="KW-0378">Hydrolase</keyword>